<evidence type="ECO:0000259" key="1">
    <source>
        <dbReference type="PROSITE" id="PS50995"/>
    </source>
</evidence>
<accession>A0A7Y9E0Z0</accession>
<dbReference type="InterPro" id="IPR000835">
    <property type="entry name" value="HTH_MarR-typ"/>
</dbReference>
<comment type="caution">
    <text evidence="2">The sequence shown here is derived from an EMBL/GenBank/DDBJ whole genome shotgun (WGS) entry which is preliminary data.</text>
</comment>
<dbReference type="PANTHER" id="PTHR39515">
    <property type="entry name" value="CONSERVED PROTEIN"/>
    <property type="match status" value="1"/>
</dbReference>
<evidence type="ECO:0000313" key="3">
    <source>
        <dbReference type="Proteomes" id="UP000535890"/>
    </source>
</evidence>
<name>A0A7Y9E0Z0_9PSEU</name>
<organism evidence="2 3">
    <name type="scientific">Actinomycetospora corticicola</name>
    <dbReference type="NCBI Taxonomy" id="663602"/>
    <lineage>
        <taxon>Bacteria</taxon>
        <taxon>Bacillati</taxon>
        <taxon>Actinomycetota</taxon>
        <taxon>Actinomycetes</taxon>
        <taxon>Pseudonocardiales</taxon>
        <taxon>Pseudonocardiaceae</taxon>
        <taxon>Actinomycetospora</taxon>
    </lineage>
</organism>
<protein>
    <submittedName>
        <fullName evidence="2">DNA-binding MarR family transcriptional regulator</fullName>
    </submittedName>
</protein>
<dbReference type="RefSeq" id="WP_179796488.1">
    <property type="nucleotide sequence ID" value="NZ_BAABHP010000022.1"/>
</dbReference>
<dbReference type="Proteomes" id="UP000535890">
    <property type="component" value="Unassembled WGS sequence"/>
</dbReference>
<dbReference type="SUPFAM" id="SSF46785">
    <property type="entry name" value="Winged helix' DNA-binding domain"/>
    <property type="match status" value="1"/>
</dbReference>
<dbReference type="EMBL" id="JACCBN010000001">
    <property type="protein sequence ID" value="NYD39131.1"/>
    <property type="molecule type" value="Genomic_DNA"/>
</dbReference>
<reference evidence="2 3" key="1">
    <citation type="submission" date="2020-07" db="EMBL/GenBank/DDBJ databases">
        <title>Sequencing the genomes of 1000 actinobacteria strains.</title>
        <authorList>
            <person name="Klenk H.-P."/>
        </authorList>
    </citation>
    <scope>NUCLEOTIDE SEQUENCE [LARGE SCALE GENOMIC DNA]</scope>
    <source>
        <strain evidence="2 3">DSM 45772</strain>
    </source>
</reference>
<sequence length="141" mass="15356">MTDEAADLRRAVQRLARRLRDERPRGPLTDVQRGILAQIMDHGPQTPASLARRAHTTPQALTRPLSTLVEAGVLERAPDPHDGRQHMLTISRSGWTLLREDAAPRDAWLAAALAELTEAEQGLLGLAARLLAGLAERPGAE</sequence>
<dbReference type="PANTHER" id="PTHR39515:SF2">
    <property type="entry name" value="HTH-TYPE TRANSCRIPTIONAL REGULATOR RV0880"/>
    <property type="match status" value="1"/>
</dbReference>
<dbReference type="GO" id="GO:0003700">
    <property type="term" value="F:DNA-binding transcription factor activity"/>
    <property type="evidence" value="ECO:0007669"/>
    <property type="project" value="InterPro"/>
</dbReference>
<dbReference type="InterPro" id="IPR052526">
    <property type="entry name" value="HTH-type_Bedaq_tolerance"/>
</dbReference>
<evidence type="ECO:0000313" key="2">
    <source>
        <dbReference type="EMBL" id="NYD39131.1"/>
    </source>
</evidence>
<dbReference type="InterPro" id="IPR036388">
    <property type="entry name" value="WH-like_DNA-bd_sf"/>
</dbReference>
<gene>
    <name evidence="2" type="ORF">BJ983_005233</name>
</gene>
<keyword evidence="2" id="KW-0238">DNA-binding</keyword>
<dbReference type="PROSITE" id="PS50995">
    <property type="entry name" value="HTH_MARR_2"/>
    <property type="match status" value="1"/>
</dbReference>
<keyword evidence="3" id="KW-1185">Reference proteome</keyword>
<dbReference type="Gene3D" id="1.10.10.10">
    <property type="entry name" value="Winged helix-like DNA-binding domain superfamily/Winged helix DNA-binding domain"/>
    <property type="match status" value="1"/>
</dbReference>
<feature type="domain" description="HTH marR-type" evidence="1">
    <location>
        <begin position="1"/>
        <end position="133"/>
    </location>
</feature>
<dbReference type="SMART" id="SM00347">
    <property type="entry name" value="HTH_MARR"/>
    <property type="match status" value="1"/>
</dbReference>
<dbReference type="InterPro" id="IPR036390">
    <property type="entry name" value="WH_DNA-bd_sf"/>
</dbReference>
<proteinExistence type="predicted"/>
<dbReference type="GO" id="GO:0003677">
    <property type="term" value="F:DNA binding"/>
    <property type="evidence" value="ECO:0007669"/>
    <property type="project" value="UniProtKB-KW"/>
</dbReference>
<dbReference type="AlphaFoldDB" id="A0A7Y9E0Z0"/>
<dbReference type="Pfam" id="PF12802">
    <property type="entry name" value="MarR_2"/>
    <property type="match status" value="1"/>
</dbReference>